<dbReference type="EC" id="1.20.4.1" evidence="4"/>
<dbReference type="EMBL" id="VWRN01000006">
    <property type="protein sequence ID" value="KAA6133163.1"/>
    <property type="molecule type" value="Genomic_DNA"/>
</dbReference>
<dbReference type="Proteomes" id="UP000324324">
    <property type="component" value="Unassembled WGS sequence"/>
</dbReference>
<dbReference type="Gene3D" id="3.40.30.10">
    <property type="entry name" value="Glutaredoxin"/>
    <property type="match status" value="1"/>
</dbReference>
<dbReference type="RefSeq" id="WP_149317522.1">
    <property type="nucleotide sequence ID" value="NZ_VWRN01000006.1"/>
</dbReference>
<protein>
    <recommendedName>
        <fullName evidence="4">Arsenate reductase</fullName>
        <ecNumber evidence="4">1.20.4.1</ecNumber>
    </recommendedName>
</protein>
<evidence type="ECO:0000313" key="6">
    <source>
        <dbReference type="Proteomes" id="UP000324324"/>
    </source>
</evidence>
<dbReference type="AlphaFoldDB" id="A0A5M8BCS2"/>
<comment type="catalytic activity">
    <reaction evidence="4">
        <text>[glutaredoxin]-dithiol + arsenate + glutathione + H(+) = glutathionyl-S-S-[glutaredoxin] + arsenite + H2O</text>
        <dbReference type="Rhea" id="RHEA:22016"/>
        <dbReference type="Rhea" id="RHEA-COMP:10729"/>
        <dbReference type="Rhea" id="RHEA-COMP:17668"/>
        <dbReference type="ChEBI" id="CHEBI:15377"/>
        <dbReference type="ChEBI" id="CHEBI:15378"/>
        <dbReference type="ChEBI" id="CHEBI:29242"/>
        <dbReference type="ChEBI" id="CHEBI:29950"/>
        <dbReference type="ChEBI" id="CHEBI:48597"/>
        <dbReference type="ChEBI" id="CHEBI:57925"/>
        <dbReference type="ChEBI" id="CHEBI:146199"/>
        <dbReference type="EC" id="1.20.4.1"/>
    </reaction>
</comment>
<dbReference type="InterPro" id="IPR036249">
    <property type="entry name" value="Thioredoxin-like_sf"/>
</dbReference>
<keyword evidence="2 4" id="KW-0560">Oxidoreductase</keyword>
<evidence type="ECO:0000313" key="5">
    <source>
        <dbReference type="EMBL" id="KAA6133163.1"/>
    </source>
</evidence>
<proteinExistence type="inferred from homology"/>
<dbReference type="GO" id="GO:0008794">
    <property type="term" value="F:arsenate reductase (glutaredoxin) activity"/>
    <property type="evidence" value="ECO:0007669"/>
    <property type="project" value="UniProtKB-UniRule"/>
</dbReference>
<organism evidence="5 6">
    <name type="scientific">Cupriavidus cauae</name>
    <dbReference type="NCBI Taxonomy" id="2608999"/>
    <lineage>
        <taxon>Bacteria</taxon>
        <taxon>Pseudomonadati</taxon>
        <taxon>Pseudomonadota</taxon>
        <taxon>Betaproteobacteria</taxon>
        <taxon>Burkholderiales</taxon>
        <taxon>Burkholderiaceae</taxon>
        <taxon>Cupriavidus</taxon>
    </lineage>
</organism>
<evidence type="ECO:0000256" key="3">
    <source>
        <dbReference type="PROSITE-ProRule" id="PRU01282"/>
    </source>
</evidence>
<dbReference type="NCBIfam" id="TIGR00014">
    <property type="entry name" value="arsC"/>
    <property type="match status" value="1"/>
</dbReference>
<reference evidence="5 6" key="1">
    <citation type="submission" date="2019-09" db="EMBL/GenBank/DDBJ databases">
        <title>Isolation of a novel species in the genus Cupriavidus from patients with sepsis using whole genome sequencing.</title>
        <authorList>
            <person name="Kweon O.J."/>
            <person name="Lee M.-K."/>
        </authorList>
    </citation>
    <scope>NUCLEOTIDE SEQUENCE [LARGE SCALE GENOMIC DNA]</scope>
    <source>
        <strain evidence="5 6">MKL-01</strain>
    </source>
</reference>
<comment type="caution">
    <text evidence="5">The sequence shown here is derived from an EMBL/GenBank/DDBJ whole genome shotgun (WGS) entry which is preliminary data.</text>
</comment>
<sequence length="119" mass="13091">MIKIYHNPRCSKSRDTLALVQQAAERLGEPVEVVEYLKTPPTLATLKQLHALLDVPVRQMVRDNEAIYAELDLADPGLSDAEVLQAVADHPILLQRPIVVRGQRAAIGRPPENVAALLS</sequence>
<keyword evidence="6" id="KW-1185">Reference proteome</keyword>
<evidence type="ECO:0000256" key="1">
    <source>
        <dbReference type="ARBA" id="ARBA00007198"/>
    </source>
</evidence>
<dbReference type="InterPro" id="IPR006659">
    <property type="entry name" value="Arsenate_reductase"/>
</dbReference>
<evidence type="ECO:0000256" key="2">
    <source>
        <dbReference type="ARBA" id="ARBA00023002"/>
    </source>
</evidence>
<dbReference type="PANTHER" id="PTHR30041">
    <property type="entry name" value="ARSENATE REDUCTASE"/>
    <property type="match status" value="1"/>
</dbReference>
<comment type="similarity">
    <text evidence="1 3 4">Belongs to the ArsC family.</text>
</comment>
<evidence type="ECO:0000256" key="4">
    <source>
        <dbReference type="RuleBase" id="RU362029"/>
    </source>
</evidence>
<gene>
    <name evidence="5" type="primary">arsC</name>
    <name evidence="5" type="ORF">F1599_01740</name>
</gene>
<dbReference type="PROSITE" id="PS51353">
    <property type="entry name" value="ARSC"/>
    <property type="match status" value="1"/>
</dbReference>
<accession>A0A5M8BCS2</accession>
<dbReference type="CDD" id="cd03034">
    <property type="entry name" value="ArsC_ArsC"/>
    <property type="match status" value="1"/>
</dbReference>
<dbReference type="SUPFAM" id="SSF52833">
    <property type="entry name" value="Thioredoxin-like"/>
    <property type="match status" value="1"/>
</dbReference>
<dbReference type="Pfam" id="PF03960">
    <property type="entry name" value="ArsC"/>
    <property type="match status" value="1"/>
</dbReference>
<dbReference type="PANTHER" id="PTHR30041:SF4">
    <property type="entry name" value="ARSENATE REDUCTASE"/>
    <property type="match status" value="1"/>
</dbReference>
<name>A0A5M8BCS2_9BURK</name>
<dbReference type="InterPro" id="IPR006660">
    <property type="entry name" value="Arsenate_reductase-like"/>
</dbReference>